<comment type="caution">
    <text evidence="10">The sequence shown here is derived from an EMBL/GenBank/DDBJ whole genome shotgun (WGS) entry which is preliminary data.</text>
</comment>
<dbReference type="PROSITE" id="PS51987">
    <property type="entry name" value="GS_CATALYTIC"/>
    <property type="match status" value="1"/>
</dbReference>
<dbReference type="SUPFAM" id="SSF54368">
    <property type="entry name" value="Glutamine synthetase, N-terminal domain"/>
    <property type="match status" value="1"/>
</dbReference>
<organism evidence="10 11">
    <name type="scientific">Chitinimonas prasina</name>
    <dbReference type="NCBI Taxonomy" id="1434937"/>
    <lineage>
        <taxon>Bacteria</taxon>
        <taxon>Pseudomonadati</taxon>
        <taxon>Pseudomonadota</taxon>
        <taxon>Betaproteobacteria</taxon>
        <taxon>Neisseriales</taxon>
        <taxon>Chitinibacteraceae</taxon>
        <taxon>Chitinimonas</taxon>
    </lineage>
</organism>
<dbReference type="PANTHER" id="PTHR43785:SF3">
    <property type="entry name" value="GS CATALYTIC DOMAIN-CONTAINING PROTEIN"/>
    <property type="match status" value="1"/>
</dbReference>
<keyword evidence="2" id="KW-0436">Ligase</keyword>
<dbReference type="Gene3D" id="3.10.20.70">
    <property type="entry name" value="Glutamine synthetase, N-terminal domain"/>
    <property type="match status" value="1"/>
</dbReference>
<dbReference type="InterPro" id="IPR008147">
    <property type="entry name" value="Gln_synt_N"/>
</dbReference>
<dbReference type="PROSITE" id="PS51986">
    <property type="entry name" value="GS_BETA_GRASP"/>
    <property type="match status" value="1"/>
</dbReference>
<comment type="cofactor">
    <cofactor evidence="1">
        <name>Mg(2+)</name>
        <dbReference type="ChEBI" id="CHEBI:18420"/>
    </cofactor>
</comment>
<dbReference type="PANTHER" id="PTHR43785">
    <property type="entry name" value="GAMMA-GLUTAMYLPUTRESCINE SYNTHETASE"/>
    <property type="match status" value="1"/>
</dbReference>
<evidence type="ECO:0000256" key="2">
    <source>
        <dbReference type="ARBA" id="ARBA00022598"/>
    </source>
</evidence>
<evidence type="ECO:0000256" key="4">
    <source>
        <dbReference type="ARBA" id="ARBA00022840"/>
    </source>
</evidence>
<comment type="similarity">
    <text evidence="6 7">Belongs to the glutamine synthetase family.</text>
</comment>
<dbReference type="PROSITE" id="PS00181">
    <property type="entry name" value="GLNA_ATP"/>
    <property type="match status" value="1"/>
</dbReference>
<dbReference type="InterPro" id="IPR027303">
    <property type="entry name" value="Gln_synth_gly_rich_site"/>
</dbReference>
<reference evidence="11" key="1">
    <citation type="journal article" date="2019" name="Int. J. Syst. Evol. Microbiol.">
        <title>The Global Catalogue of Microorganisms (GCM) 10K type strain sequencing project: providing services to taxonomists for standard genome sequencing and annotation.</title>
        <authorList>
            <consortium name="The Broad Institute Genomics Platform"/>
            <consortium name="The Broad Institute Genome Sequencing Center for Infectious Disease"/>
            <person name="Wu L."/>
            <person name="Ma J."/>
        </authorList>
    </citation>
    <scope>NUCLEOTIDE SEQUENCE [LARGE SCALE GENOMIC DNA]</scope>
    <source>
        <strain evidence="11">NBRC 110044</strain>
    </source>
</reference>
<dbReference type="InterPro" id="IPR008146">
    <property type="entry name" value="Gln_synth_cat_dom"/>
</dbReference>
<feature type="domain" description="GS beta-grasp" evidence="8">
    <location>
        <begin position="16"/>
        <end position="104"/>
    </location>
</feature>
<dbReference type="EMBL" id="BSOG01000005">
    <property type="protein sequence ID" value="GLR14781.1"/>
    <property type="molecule type" value="Genomic_DNA"/>
</dbReference>
<evidence type="ECO:0000256" key="1">
    <source>
        <dbReference type="ARBA" id="ARBA00001946"/>
    </source>
</evidence>
<evidence type="ECO:0000259" key="9">
    <source>
        <dbReference type="PROSITE" id="PS51987"/>
    </source>
</evidence>
<evidence type="ECO:0000256" key="5">
    <source>
        <dbReference type="ARBA" id="ARBA00022842"/>
    </source>
</evidence>
<accession>A0ABQ5YIE3</accession>
<dbReference type="Gene3D" id="3.30.590.10">
    <property type="entry name" value="Glutamine synthetase/guanido kinase, catalytic domain"/>
    <property type="match status" value="1"/>
</dbReference>
<feature type="domain" description="GS catalytic" evidence="9">
    <location>
        <begin position="111"/>
        <end position="444"/>
    </location>
</feature>
<dbReference type="Pfam" id="PF00120">
    <property type="entry name" value="Gln-synt_C"/>
    <property type="match status" value="1"/>
</dbReference>
<keyword evidence="3" id="KW-0547">Nucleotide-binding</keyword>
<evidence type="ECO:0000256" key="6">
    <source>
        <dbReference type="PROSITE-ProRule" id="PRU01330"/>
    </source>
</evidence>
<dbReference type="Proteomes" id="UP001156706">
    <property type="component" value="Unassembled WGS sequence"/>
</dbReference>
<dbReference type="InterPro" id="IPR036651">
    <property type="entry name" value="Gln_synt_N_sf"/>
</dbReference>
<gene>
    <name evidence="10" type="ORF">GCM10007907_35710</name>
</gene>
<dbReference type="InterPro" id="IPR014746">
    <property type="entry name" value="Gln_synth/guanido_kin_cat_dom"/>
</dbReference>
<keyword evidence="5" id="KW-0460">Magnesium</keyword>
<evidence type="ECO:0000313" key="10">
    <source>
        <dbReference type="EMBL" id="GLR14781.1"/>
    </source>
</evidence>
<dbReference type="SUPFAM" id="SSF55931">
    <property type="entry name" value="Glutamine synthetase/guanido kinase"/>
    <property type="match status" value="1"/>
</dbReference>
<protein>
    <submittedName>
        <fullName evidence="10">Glutamine synthetase</fullName>
    </submittedName>
</protein>
<dbReference type="SMART" id="SM01230">
    <property type="entry name" value="Gln-synt_C"/>
    <property type="match status" value="1"/>
</dbReference>
<evidence type="ECO:0000313" key="11">
    <source>
        <dbReference type="Proteomes" id="UP001156706"/>
    </source>
</evidence>
<evidence type="ECO:0000256" key="7">
    <source>
        <dbReference type="RuleBase" id="RU000384"/>
    </source>
</evidence>
<dbReference type="RefSeq" id="WP_284197849.1">
    <property type="nucleotide sequence ID" value="NZ_BSOG01000005.1"/>
</dbReference>
<keyword evidence="4" id="KW-0067">ATP-binding</keyword>
<evidence type="ECO:0000259" key="8">
    <source>
        <dbReference type="PROSITE" id="PS51986"/>
    </source>
</evidence>
<sequence>MAQNQFQDFFREYGITEVECVVPDMTGVARGKILPKSQFNSANMRLPKAVLIQTVTGDWPDDDNITGPTDPDVVCVPDFNTVRLVPWAPDPTALVIHDCVHFDGSPVDISPRYVLRKVLKLFEDKGWKPVVAPELEFYLVERNIDPDIPLKPPVGRTGRAETGRMSYSIDAVNEFDPYFEDVYEYSDAMRLDVDTLIHEVGAGQMEINFVHGDALDLADRVFLFKRVVRETALRHNIYATFMAKPMQEEPGSAMHIHQSVVGRDGNNVFSNADGSPSDLFLSYIAGLQRYMPAVMPIMAPFVNSYRRLSRFTAAPINLQWGYDNRTVGIRVPNSGPEARRVENRVPGVDVNPYLAMAATLACGYLGMIKGLKPSDPMTTSGYDLDYELPRHLEDAIELMRDSADIAEVFGADFVNAFCAVKEKEYDTFFRVISSWERSHLLLNV</sequence>
<proteinExistence type="inferred from homology"/>
<evidence type="ECO:0000256" key="3">
    <source>
        <dbReference type="ARBA" id="ARBA00022741"/>
    </source>
</evidence>
<keyword evidence="11" id="KW-1185">Reference proteome</keyword>
<name>A0ABQ5YIE3_9NEIS</name>